<keyword evidence="2" id="KW-1133">Transmembrane helix</keyword>
<keyword evidence="2" id="KW-0472">Membrane</keyword>
<sequence>MHPVTPVVRGWTVIAVLLFIVLQNSAENLGDLGEAADLARGVGLLWLLGGVAVVLLVVGLYCWVAWRFTRYAIGTDAVHLRKGIVFRQQKQARLDRLQAVDIVQPLLARAFSLAELKLEVAGGAGSGVAIGFLRRAEADALRAELLARAAGVDVAEGEEAPVAPERVLYEVPFGTTFGSVLRSFVTPVLLLLVVGVVVAVVVTSSAAPIFSLLPALFGFGGYVFQRLVSEANFVGAVSPDGIRSRSGLLETRSQTIPPGRVQAIRMRQPLLWRRKDWWRVDVTVAGYVLGTDTKEVSTLLLPVGPRATAFDALWLVLPDLGVEDPLALLATGLDGQGPDGGFTTSPRSARWLDPLTWRRNGYAVTGRCLVIRRGRLTRSLTLVPHERTQSLALQQGPWQRRLGLASVALHVTLGPVQASVHHLASREAARLLDEQDARARSARRAEGPEQWMRRVAPELVEQVEEEAQVDGTAPDGSAPDTVVPEDDAPRSVMPADVAPDVTATPDDAARSADEEFRA</sequence>
<comment type="caution">
    <text evidence="4">The sequence shown here is derived from an EMBL/GenBank/DDBJ whole genome shotgun (WGS) entry which is preliminary data.</text>
</comment>
<dbReference type="PANTHER" id="PTHR34473">
    <property type="entry name" value="UPF0699 TRANSMEMBRANE PROTEIN YDBS"/>
    <property type="match status" value="1"/>
</dbReference>
<evidence type="ECO:0000313" key="4">
    <source>
        <dbReference type="EMBL" id="MBD9698085.1"/>
    </source>
</evidence>
<feature type="transmembrane region" description="Helical" evidence="2">
    <location>
        <begin position="188"/>
        <end position="217"/>
    </location>
</feature>
<dbReference type="EMBL" id="JACZDF010000001">
    <property type="protein sequence ID" value="MBD9698085.1"/>
    <property type="molecule type" value="Genomic_DNA"/>
</dbReference>
<organism evidence="4 5">
    <name type="scientific">Flavimobilis rhizosphaerae</name>
    <dbReference type="NCBI Taxonomy" id="2775421"/>
    <lineage>
        <taxon>Bacteria</taxon>
        <taxon>Bacillati</taxon>
        <taxon>Actinomycetota</taxon>
        <taxon>Actinomycetes</taxon>
        <taxon>Micrococcales</taxon>
        <taxon>Jonesiaceae</taxon>
        <taxon>Flavimobilis</taxon>
    </lineage>
</organism>
<dbReference type="PIRSF" id="PIRSF026631">
    <property type="entry name" value="UCP026631"/>
    <property type="match status" value="1"/>
</dbReference>
<feature type="transmembrane region" description="Helical" evidence="2">
    <location>
        <begin position="44"/>
        <end position="66"/>
    </location>
</feature>
<dbReference type="InterPro" id="IPR014529">
    <property type="entry name" value="UCP026631"/>
</dbReference>
<keyword evidence="5" id="KW-1185">Reference proteome</keyword>
<dbReference type="InterPro" id="IPR005182">
    <property type="entry name" value="YdbS-like_PH"/>
</dbReference>
<gene>
    <name evidence="4" type="ORF">IGS67_01045</name>
</gene>
<protein>
    <submittedName>
        <fullName evidence="4">PH domain-containing protein</fullName>
    </submittedName>
</protein>
<accession>A0ABR9DLS6</accession>
<dbReference type="Proteomes" id="UP000642107">
    <property type="component" value="Unassembled WGS sequence"/>
</dbReference>
<feature type="compositionally biased region" description="Basic and acidic residues" evidence="1">
    <location>
        <begin position="507"/>
        <end position="518"/>
    </location>
</feature>
<proteinExistence type="predicted"/>
<evidence type="ECO:0000256" key="2">
    <source>
        <dbReference type="SAM" id="Phobius"/>
    </source>
</evidence>
<keyword evidence="2" id="KW-0812">Transmembrane</keyword>
<feature type="transmembrane region" description="Helical" evidence="2">
    <location>
        <begin position="7"/>
        <end position="24"/>
    </location>
</feature>
<dbReference type="Pfam" id="PF03703">
    <property type="entry name" value="bPH_2"/>
    <property type="match status" value="2"/>
</dbReference>
<dbReference type="PANTHER" id="PTHR34473:SF2">
    <property type="entry name" value="UPF0699 TRANSMEMBRANE PROTEIN YDBT"/>
    <property type="match status" value="1"/>
</dbReference>
<evidence type="ECO:0000259" key="3">
    <source>
        <dbReference type="Pfam" id="PF03703"/>
    </source>
</evidence>
<feature type="compositionally biased region" description="Low complexity" evidence="1">
    <location>
        <begin position="494"/>
        <end position="506"/>
    </location>
</feature>
<evidence type="ECO:0000256" key="1">
    <source>
        <dbReference type="SAM" id="MobiDB-lite"/>
    </source>
</evidence>
<reference evidence="4 5" key="1">
    <citation type="submission" date="2020-09" db="EMBL/GenBank/DDBJ databases">
        <title>Flavimobilis rhizosphaerae sp. nov., isolated from rhizosphere soil of Spartina alterniflora.</title>
        <authorList>
            <person name="Hanqin C."/>
        </authorList>
    </citation>
    <scope>NUCLEOTIDE SEQUENCE [LARGE SCALE GENOMIC DNA]</scope>
    <source>
        <strain evidence="4 5">GY 10621</strain>
    </source>
</reference>
<evidence type="ECO:0000313" key="5">
    <source>
        <dbReference type="Proteomes" id="UP000642107"/>
    </source>
</evidence>
<name>A0ABR9DLS6_9MICO</name>
<feature type="domain" description="YdbS-like PH" evidence="3">
    <location>
        <begin position="357"/>
        <end position="433"/>
    </location>
</feature>
<feature type="region of interest" description="Disordered" evidence="1">
    <location>
        <begin position="464"/>
        <end position="518"/>
    </location>
</feature>
<feature type="domain" description="YdbS-like PH" evidence="3">
    <location>
        <begin position="66"/>
        <end position="144"/>
    </location>
</feature>